<dbReference type="Pfam" id="PF19279">
    <property type="entry name" value="YegS_C"/>
    <property type="match status" value="1"/>
</dbReference>
<comment type="cofactor">
    <cofactor evidence="1">
        <name>Mg(2+)</name>
        <dbReference type="ChEBI" id="CHEBI:18420"/>
    </cofactor>
</comment>
<keyword evidence="7" id="KW-0443">Lipid metabolism</keyword>
<evidence type="ECO:0000313" key="11">
    <source>
        <dbReference type="Proteomes" id="UP000294902"/>
    </source>
</evidence>
<dbReference type="GO" id="GO:0016301">
    <property type="term" value="F:kinase activity"/>
    <property type="evidence" value="ECO:0007669"/>
    <property type="project" value="UniProtKB-KW"/>
</dbReference>
<dbReference type="InterPro" id="IPR045540">
    <property type="entry name" value="YegS/DAGK_C"/>
</dbReference>
<dbReference type="Pfam" id="PF00781">
    <property type="entry name" value="DAGK_cat"/>
    <property type="match status" value="1"/>
</dbReference>
<keyword evidence="11" id="KW-1185">Reference proteome</keyword>
<evidence type="ECO:0000313" key="10">
    <source>
        <dbReference type="EMBL" id="TCT16293.1"/>
    </source>
</evidence>
<dbReference type="AlphaFoldDB" id="A0A4R3MMT8"/>
<dbReference type="SUPFAM" id="SSF111331">
    <property type="entry name" value="NAD kinase/diacylglycerol kinase-like"/>
    <property type="match status" value="1"/>
</dbReference>
<dbReference type="RefSeq" id="WP_132250581.1">
    <property type="nucleotide sequence ID" value="NZ_SMAL01000002.1"/>
</dbReference>
<feature type="domain" description="DAGKc" evidence="9">
    <location>
        <begin position="1"/>
        <end position="131"/>
    </location>
</feature>
<comment type="caution">
    <text evidence="10">The sequence shown here is derived from an EMBL/GenBank/DDBJ whole genome shotgun (WGS) entry which is preliminary data.</text>
</comment>
<proteinExistence type="inferred from homology"/>
<dbReference type="PANTHER" id="PTHR12358:SF54">
    <property type="entry name" value="SPHINGOSINE KINASE RELATED PROTEIN"/>
    <property type="match status" value="1"/>
</dbReference>
<keyword evidence="8" id="KW-1208">Phospholipid metabolism</keyword>
<keyword evidence="7" id="KW-0444">Lipid biosynthesis</keyword>
<comment type="similarity">
    <text evidence="2">Belongs to the diacylglycerol/lipid kinase family.</text>
</comment>
<dbReference type="InterPro" id="IPR016064">
    <property type="entry name" value="NAD/diacylglycerol_kinase_sf"/>
</dbReference>
<organism evidence="10 11">
    <name type="scientific">Natranaerovirga pectinivora</name>
    <dbReference type="NCBI Taxonomy" id="682400"/>
    <lineage>
        <taxon>Bacteria</taxon>
        <taxon>Bacillati</taxon>
        <taxon>Bacillota</taxon>
        <taxon>Clostridia</taxon>
        <taxon>Lachnospirales</taxon>
        <taxon>Natranaerovirgaceae</taxon>
        <taxon>Natranaerovirga</taxon>
    </lineage>
</organism>
<evidence type="ECO:0000256" key="8">
    <source>
        <dbReference type="ARBA" id="ARBA00023264"/>
    </source>
</evidence>
<dbReference type="Proteomes" id="UP000294902">
    <property type="component" value="Unassembled WGS sequence"/>
</dbReference>
<keyword evidence="4" id="KW-0547">Nucleotide-binding</keyword>
<evidence type="ECO:0000256" key="4">
    <source>
        <dbReference type="ARBA" id="ARBA00022741"/>
    </source>
</evidence>
<accession>A0A4R3MMT8</accession>
<dbReference type="PANTHER" id="PTHR12358">
    <property type="entry name" value="SPHINGOSINE KINASE"/>
    <property type="match status" value="1"/>
</dbReference>
<dbReference type="Gene3D" id="2.60.200.40">
    <property type="match status" value="1"/>
</dbReference>
<keyword evidence="7" id="KW-0594">Phospholipid biosynthesis</keyword>
<dbReference type="InterPro" id="IPR005218">
    <property type="entry name" value="Diacylglycerol/lipid_kinase"/>
</dbReference>
<keyword evidence="3" id="KW-0808">Transferase</keyword>
<evidence type="ECO:0000256" key="2">
    <source>
        <dbReference type="ARBA" id="ARBA00005983"/>
    </source>
</evidence>
<protein>
    <submittedName>
        <fullName evidence="10">YegS/Rv2252/BmrU family lipid kinase</fullName>
    </submittedName>
</protein>
<dbReference type="SMART" id="SM00046">
    <property type="entry name" value="DAGKc"/>
    <property type="match status" value="1"/>
</dbReference>
<name>A0A4R3MMT8_9FIRM</name>
<dbReference type="Gene3D" id="3.40.50.10330">
    <property type="entry name" value="Probable inorganic polyphosphate/atp-NAD kinase, domain 1"/>
    <property type="match status" value="1"/>
</dbReference>
<dbReference type="InterPro" id="IPR017438">
    <property type="entry name" value="ATP-NAD_kinase_N"/>
</dbReference>
<dbReference type="EMBL" id="SMAL01000002">
    <property type="protein sequence ID" value="TCT16293.1"/>
    <property type="molecule type" value="Genomic_DNA"/>
</dbReference>
<evidence type="ECO:0000256" key="7">
    <source>
        <dbReference type="ARBA" id="ARBA00023209"/>
    </source>
</evidence>
<keyword evidence="5 10" id="KW-0418">Kinase</keyword>
<evidence type="ECO:0000256" key="1">
    <source>
        <dbReference type="ARBA" id="ARBA00001946"/>
    </source>
</evidence>
<evidence type="ECO:0000256" key="5">
    <source>
        <dbReference type="ARBA" id="ARBA00022777"/>
    </source>
</evidence>
<dbReference type="GO" id="GO:0008654">
    <property type="term" value="P:phospholipid biosynthetic process"/>
    <property type="evidence" value="ECO:0007669"/>
    <property type="project" value="UniProtKB-KW"/>
</dbReference>
<keyword evidence="6" id="KW-0067">ATP-binding</keyword>
<dbReference type="NCBIfam" id="TIGR00147">
    <property type="entry name" value="YegS/Rv2252/BmrU family lipid kinase"/>
    <property type="match status" value="1"/>
</dbReference>
<sequence length="306" mass="34217">MYNFIVNPNSQSGNGLKIWKKLEGELINRNVKYMVHFTKRPKHASQIARELTKDNKKTTIIILGGDGTTNEVINGIENPDTVTLGYIPTGSCNDFARGYGLPLKPLDALDVVLNNAHYIRPVDNGVVVTDNGSTKFCSNGGFGFDAVISQKALKSKLKKFLNRIKLGKLIYVFILLKELFFYKPMDATVTIDDKTYLFNRLYFVAFTIHPYEGGGMKICPDANPFDQKIDLCVVYDIPKLKILTLFPLIFLGKHVNLKGVKVFQGHNATIKMSKPTAVHTDGESYGKHKSLSLKCTPDQVKLILNK</sequence>
<dbReference type="InterPro" id="IPR050187">
    <property type="entry name" value="Lipid_Phosphate_FormReg"/>
</dbReference>
<reference evidence="10 11" key="1">
    <citation type="submission" date="2019-03" db="EMBL/GenBank/DDBJ databases">
        <title>Genomic Encyclopedia of Type Strains, Phase IV (KMG-IV): sequencing the most valuable type-strain genomes for metagenomic binning, comparative biology and taxonomic classification.</title>
        <authorList>
            <person name="Goeker M."/>
        </authorList>
    </citation>
    <scope>NUCLEOTIDE SEQUENCE [LARGE SCALE GENOMIC DNA]</scope>
    <source>
        <strain evidence="10 11">DSM 24629</strain>
    </source>
</reference>
<gene>
    <name evidence="10" type="ORF">EDC18_102310</name>
</gene>
<evidence type="ECO:0000256" key="3">
    <source>
        <dbReference type="ARBA" id="ARBA00022679"/>
    </source>
</evidence>
<dbReference type="GO" id="GO:0005524">
    <property type="term" value="F:ATP binding"/>
    <property type="evidence" value="ECO:0007669"/>
    <property type="project" value="UniProtKB-KW"/>
</dbReference>
<evidence type="ECO:0000259" key="9">
    <source>
        <dbReference type="PROSITE" id="PS50146"/>
    </source>
</evidence>
<dbReference type="PROSITE" id="PS50146">
    <property type="entry name" value="DAGK"/>
    <property type="match status" value="1"/>
</dbReference>
<dbReference type="OrthoDB" id="9786026at2"/>
<dbReference type="InterPro" id="IPR001206">
    <property type="entry name" value="Diacylglycerol_kinase_cat_dom"/>
</dbReference>
<evidence type="ECO:0000256" key="6">
    <source>
        <dbReference type="ARBA" id="ARBA00022840"/>
    </source>
</evidence>